<comment type="subcellular location">
    <subcellularLocation>
        <location evidence="1">Membrane</location>
        <topology evidence="1">Multi-pass membrane protein</topology>
    </subcellularLocation>
</comment>
<feature type="repeat" description="Solcar" evidence="8">
    <location>
        <begin position="280"/>
        <end position="363"/>
    </location>
</feature>
<dbReference type="PRINTS" id="PR00926">
    <property type="entry name" value="MITOCARRIER"/>
</dbReference>
<organism evidence="11 12">
    <name type="scientific">Ectocarpus siliculosus</name>
    <name type="common">Brown alga</name>
    <name type="synonym">Conferva siliculosa</name>
    <dbReference type="NCBI Taxonomy" id="2880"/>
    <lineage>
        <taxon>Eukaryota</taxon>
        <taxon>Sar</taxon>
        <taxon>Stramenopiles</taxon>
        <taxon>Ochrophyta</taxon>
        <taxon>PX clade</taxon>
        <taxon>Phaeophyceae</taxon>
        <taxon>Ectocarpales</taxon>
        <taxon>Ectocarpaceae</taxon>
        <taxon>Ectocarpus</taxon>
    </lineage>
</organism>
<evidence type="ECO:0000313" key="12">
    <source>
        <dbReference type="Proteomes" id="UP000002630"/>
    </source>
</evidence>
<accession>D8LCN2</accession>
<evidence type="ECO:0000256" key="5">
    <source>
        <dbReference type="ARBA" id="ARBA00022737"/>
    </source>
</evidence>
<dbReference type="Gene3D" id="1.50.40.10">
    <property type="entry name" value="Mitochondrial carrier domain"/>
    <property type="match status" value="1"/>
</dbReference>
<dbReference type="OrthoDB" id="195657at2759"/>
<evidence type="ECO:0000256" key="2">
    <source>
        <dbReference type="ARBA" id="ARBA00006375"/>
    </source>
</evidence>
<feature type="compositionally biased region" description="Basic and acidic residues" evidence="10">
    <location>
        <begin position="89"/>
        <end position="105"/>
    </location>
</feature>
<keyword evidence="6" id="KW-1133">Transmembrane helix</keyword>
<reference evidence="11 12" key="1">
    <citation type="journal article" date="2010" name="Nature">
        <title>The Ectocarpus genome and the independent evolution of multicellularity in brown algae.</title>
        <authorList>
            <person name="Cock J.M."/>
            <person name="Sterck L."/>
            <person name="Rouze P."/>
            <person name="Scornet D."/>
            <person name="Allen A.E."/>
            <person name="Amoutzias G."/>
            <person name="Anthouard V."/>
            <person name="Artiguenave F."/>
            <person name="Aury J.M."/>
            <person name="Badger J.H."/>
            <person name="Beszteri B."/>
            <person name="Billiau K."/>
            <person name="Bonnet E."/>
            <person name="Bothwell J.H."/>
            <person name="Bowler C."/>
            <person name="Boyen C."/>
            <person name="Brownlee C."/>
            <person name="Carrano C.J."/>
            <person name="Charrier B."/>
            <person name="Cho G.Y."/>
            <person name="Coelho S.M."/>
            <person name="Collen J."/>
            <person name="Corre E."/>
            <person name="Da Silva C."/>
            <person name="Delage L."/>
            <person name="Delaroque N."/>
            <person name="Dittami S.M."/>
            <person name="Doulbeau S."/>
            <person name="Elias M."/>
            <person name="Farnham G."/>
            <person name="Gachon C.M."/>
            <person name="Gschloessl B."/>
            <person name="Heesch S."/>
            <person name="Jabbari K."/>
            <person name="Jubin C."/>
            <person name="Kawai H."/>
            <person name="Kimura K."/>
            <person name="Kloareg B."/>
            <person name="Kupper F.C."/>
            <person name="Lang D."/>
            <person name="Le Bail A."/>
            <person name="Leblanc C."/>
            <person name="Lerouge P."/>
            <person name="Lohr M."/>
            <person name="Lopez P.J."/>
            <person name="Martens C."/>
            <person name="Maumus F."/>
            <person name="Michel G."/>
            <person name="Miranda-Saavedra D."/>
            <person name="Morales J."/>
            <person name="Moreau H."/>
            <person name="Motomura T."/>
            <person name="Nagasato C."/>
            <person name="Napoli C.A."/>
            <person name="Nelson D.R."/>
            <person name="Nyvall-Collen P."/>
            <person name="Peters A.F."/>
            <person name="Pommier C."/>
            <person name="Potin P."/>
            <person name="Poulain J."/>
            <person name="Quesneville H."/>
            <person name="Read B."/>
            <person name="Rensing S.A."/>
            <person name="Ritter A."/>
            <person name="Rousvoal S."/>
            <person name="Samanta M."/>
            <person name="Samson G."/>
            <person name="Schroeder D.C."/>
            <person name="Segurens B."/>
            <person name="Strittmatter M."/>
            <person name="Tonon T."/>
            <person name="Tregear J.W."/>
            <person name="Valentin K."/>
            <person name="von Dassow P."/>
            <person name="Yamagishi T."/>
            <person name="Van de Peer Y."/>
            <person name="Wincker P."/>
        </authorList>
    </citation>
    <scope>NUCLEOTIDE SEQUENCE [LARGE SCALE GENOMIC DNA]</scope>
    <source>
        <strain evidence="12">Ec32 / CCAP1310/4</strain>
    </source>
</reference>
<dbReference type="SUPFAM" id="SSF103506">
    <property type="entry name" value="Mitochondrial carrier"/>
    <property type="match status" value="1"/>
</dbReference>
<evidence type="ECO:0000256" key="1">
    <source>
        <dbReference type="ARBA" id="ARBA00004141"/>
    </source>
</evidence>
<feature type="repeat" description="Solcar" evidence="8">
    <location>
        <begin position="367"/>
        <end position="457"/>
    </location>
</feature>
<dbReference type="GO" id="GO:0016020">
    <property type="term" value="C:membrane"/>
    <property type="evidence" value="ECO:0007669"/>
    <property type="project" value="UniProtKB-SubCell"/>
</dbReference>
<keyword evidence="7 8" id="KW-0472">Membrane</keyword>
<keyword evidence="12" id="KW-1185">Reference proteome</keyword>
<evidence type="ECO:0000256" key="10">
    <source>
        <dbReference type="SAM" id="MobiDB-lite"/>
    </source>
</evidence>
<dbReference type="InParanoid" id="D8LCN2"/>
<name>D8LCN2_ECTSI</name>
<dbReference type="InterPro" id="IPR002067">
    <property type="entry name" value="MCP"/>
</dbReference>
<feature type="region of interest" description="Disordered" evidence="10">
    <location>
        <begin position="1"/>
        <end position="31"/>
    </location>
</feature>
<comment type="similarity">
    <text evidence="2 9">Belongs to the mitochondrial carrier (TC 2.A.29) family.</text>
</comment>
<dbReference type="InterPro" id="IPR023395">
    <property type="entry name" value="MCP_dom_sf"/>
</dbReference>
<dbReference type="EMBL" id="FN647789">
    <property type="protein sequence ID" value="CBN79545.1"/>
    <property type="molecule type" value="Genomic_DNA"/>
</dbReference>
<dbReference type="AlphaFoldDB" id="D8LCN2"/>
<feature type="repeat" description="Solcar" evidence="8">
    <location>
        <begin position="169"/>
        <end position="257"/>
    </location>
</feature>
<dbReference type="EMBL" id="FN649734">
    <property type="protein sequence ID" value="CBN79545.1"/>
    <property type="molecule type" value="Genomic_DNA"/>
</dbReference>
<protein>
    <submittedName>
        <fullName evidence="11">Adenine nucleotide translocator 3</fullName>
    </submittedName>
</protein>
<evidence type="ECO:0000313" key="11">
    <source>
        <dbReference type="EMBL" id="CBN79545.1"/>
    </source>
</evidence>
<evidence type="ECO:0000256" key="9">
    <source>
        <dbReference type="RuleBase" id="RU000488"/>
    </source>
</evidence>
<keyword evidence="3 9" id="KW-0813">Transport</keyword>
<dbReference type="InterPro" id="IPR018108">
    <property type="entry name" value="MCP_transmembrane"/>
</dbReference>
<keyword evidence="5" id="KW-0677">Repeat</keyword>
<keyword evidence="4 8" id="KW-0812">Transmembrane</keyword>
<evidence type="ECO:0000256" key="7">
    <source>
        <dbReference type="ARBA" id="ARBA00023136"/>
    </source>
</evidence>
<feature type="compositionally biased region" description="Basic and acidic residues" evidence="10">
    <location>
        <begin position="10"/>
        <end position="19"/>
    </location>
</feature>
<dbReference type="GO" id="GO:0055085">
    <property type="term" value="P:transmembrane transport"/>
    <property type="evidence" value="ECO:0007669"/>
    <property type="project" value="InterPro"/>
</dbReference>
<dbReference type="PROSITE" id="PS50920">
    <property type="entry name" value="SOLCAR"/>
    <property type="match status" value="3"/>
</dbReference>
<evidence type="ECO:0000256" key="3">
    <source>
        <dbReference type="ARBA" id="ARBA00022448"/>
    </source>
</evidence>
<dbReference type="Proteomes" id="UP000002630">
    <property type="component" value="Linkage Group LG09"/>
</dbReference>
<feature type="region of interest" description="Disordered" evidence="10">
    <location>
        <begin position="75"/>
        <end position="105"/>
    </location>
</feature>
<dbReference type="eggNOG" id="KOG0768">
    <property type="taxonomic scope" value="Eukaryota"/>
</dbReference>
<evidence type="ECO:0000256" key="4">
    <source>
        <dbReference type="ARBA" id="ARBA00022692"/>
    </source>
</evidence>
<evidence type="ECO:0000256" key="6">
    <source>
        <dbReference type="ARBA" id="ARBA00022989"/>
    </source>
</evidence>
<sequence length="463" mass="47704">MHTMTTTRGSRADRRNGHGDDDDDGDGKLLEITCDGTNTTAFSGTVPLAVGREMENTLHGSGSVEASGSAAAAAAAEAGWGRRRTSSPEGERAEDRSGGRSRDGSADLMVSMRQLSILGALAGVAAVAVDYEHGMAGFLWIQDWAGGAAPHFPPHAAADGAGQVHLTPLRSVATGLGAGFTRAASRTLTFPLDTIKTRSQLSRLGADDRALLPTEMRRLVDGPATFKGVFKGFSAFLAQAGPSNAAFFLFYDSLNAIGAAAILGGDGSGGISPSPSSSLWPTALHLGASSVATVPANLVRTPAEVVKQRLQVGRESGNSLQAFLSIVRAEGVKGLFVGGKEQLLREIPFNAVQFTVYECLKASLGSSELWADAALGAASSAAGALATQPVDTVKTRVMTKSVPGSLGGDSPGFLKSASLVAEAEGVTSLFLGLLPRLVLVSTGGAFYFWGQEFASQLMSRAGF</sequence>
<dbReference type="Pfam" id="PF00153">
    <property type="entry name" value="Mito_carr"/>
    <property type="match status" value="3"/>
</dbReference>
<gene>
    <name evidence="11" type="ORF">Esi_0011_0095</name>
</gene>
<proteinExistence type="inferred from homology"/>
<dbReference type="PANTHER" id="PTHR45667">
    <property type="entry name" value="S-ADENOSYLMETHIONINE MITOCHONDRIAL CARRIER PROTEIN"/>
    <property type="match status" value="1"/>
</dbReference>
<evidence type="ECO:0000256" key="8">
    <source>
        <dbReference type="PROSITE-ProRule" id="PRU00282"/>
    </source>
</evidence>